<organism evidence="1 2">
    <name type="scientific">Petrolisthes cinctipes</name>
    <name type="common">Flat porcelain crab</name>
    <dbReference type="NCBI Taxonomy" id="88211"/>
    <lineage>
        <taxon>Eukaryota</taxon>
        <taxon>Metazoa</taxon>
        <taxon>Ecdysozoa</taxon>
        <taxon>Arthropoda</taxon>
        <taxon>Crustacea</taxon>
        <taxon>Multicrustacea</taxon>
        <taxon>Malacostraca</taxon>
        <taxon>Eumalacostraca</taxon>
        <taxon>Eucarida</taxon>
        <taxon>Decapoda</taxon>
        <taxon>Pleocyemata</taxon>
        <taxon>Anomura</taxon>
        <taxon>Galatheoidea</taxon>
        <taxon>Porcellanidae</taxon>
        <taxon>Petrolisthes</taxon>
    </lineage>
</organism>
<evidence type="ECO:0000313" key="1">
    <source>
        <dbReference type="EMBL" id="KAK3882505.1"/>
    </source>
</evidence>
<dbReference type="EMBL" id="JAWQEG010001089">
    <property type="protein sequence ID" value="KAK3882505.1"/>
    <property type="molecule type" value="Genomic_DNA"/>
</dbReference>
<dbReference type="AlphaFoldDB" id="A0AAE1KUM2"/>
<sequence length="78" mass="8850">MEGLDNMASLSPINTKVKEEETDPDFLISCSDQIIVESDGYRETIEVQYGDMALKEEVDVKAEVETLEEEKYSADQEK</sequence>
<reference evidence="1" key="1">
    <citation type="submission" date="2023-10" db="EMBL/GenBank/DDBJ databases">
        <title>Genome assemblies of two species of porcelain crab, Petrolisthes cinctipes and Petrolisthes manimaculis (Anomura: Porcellanidae).</title>
        <authorList>
            <person name="Angst P."/>
        </authorList>
    </citation>
    <scope>NUCLEOTIDE SEQUENCE</scope>
    <source>
        <strain evidence="1">PB745_01</strain>
        <tissue evidence="1">Gill</tissue>
    </source>
</reference>
<dbReference type="Proteomes" id="UP001286313">
    <property type="component" value="Unassembled WGS sequence"/>
</dbReference>
<evidence type="ECO:0000313" key="2">
    <source>
        <dbReference type="Proteomes" id="UP001286313"/>
    </source>
</evidence>
<protein>
    <submittedName>
        <fullName evidence="1">Uncharacterized protein</fullName>
    </submittedName>
</protein>
<keyword evidence="2" id="KW-1185">Reference proteome</keyword>
<proteinExistence type="predicted"/>
<gene>
    <name evidence="1" type="ORF">Pcinc_013121</name>
</gene>
<name>A0AAE1KUM2_PETCI</name>
<accession>A0AAE1KUM2</accession>
<comment type="caution">
    <text evidence="1">The sequence shown here is derived from an EMBL/GenBank/DDBJ whole genome shotgun (WGS) entry which is preliminary data.</text>
</comment>